<dbReference type="Proteomes" id="UP000054564">
    <property type="component" value="Unassembled WGS sequence"/>
</dbReference>
<dbReference type="PANTHER" id="PTHR21286">
    <property type="entry name" value="NUCLEAR PORE COMPLEX PROTEIN NUP160"/>
    <property type="match status" value="1"/>
</dbReference>
<dbReference type="GO" id="GO:0017056">
    <property type="term" value="F:structural constituent of nuclear pore"/>
    <property type="evidence" value="ECO:0007669"/>
    <property type="project" value="TreeGrafter"/>
</dbReference>
<dbReference type="EMBL" id="AJIL01000049">
    <property type="protein sequence ID" value="KNE99154.1"/>
    <property type="molecule type" value="Genomic_DNA"/>
</dbReference>
<evidence type="ECO:0000259" key="1">
    <source>
        <dbReference type="Pfam" id="PF23354"/>
    </source>
</evidence>
<comment type="caution">
    <text evidence="2">The sequence shown here is derived from an EMBL/GenBank/DDBJ whole genome shotgun (WGS) entry which is preliminary data.</text>
</comment>
<sequence>MSSEPCVSSFLHKVMFGYDFKRAVVKAIFNMIKFIGGLIETALISIPSLEDQYDCVRTLVSHMWESNKVDQLFRFSWSGLQTEFEKTIAFKARNSDPLSVPNYFGILYAYHINHCNFCSAVISMYQHGQKIGDIFINGGVVQYLMTQQCQSYLAAINAVALLPEKDTWIPISCPKTSPNNLSDDTENLCPPTRSKKTEEEFMGGSQDIEVLNLAHIRSEYMFVLSRLQLANEIPSLSQPGSSQTSETYLNGLTLVKMFLNQGRVMDAFEKATVLGTDIVPLFITLTQSFCRLTLEGSQGSNHFNFQWVNGDP</sequence>
<name>A0A0L0VJH8_9BASI</name>
<evidence type="ECO:0000313" key="2">
    <source>
        <dbReference type="EMBL" id="KNE99154.1"/>
    </source>
</evidence>
<protein>
    <recommendedName>
        <fullName evidence="1">NUP160 middle TPR domain-containing protein</fullName>
    </recommendedName>
</protein>
<dbReference type="PANTHER" id="PTHR21286:SF0">
    <property type="entry name" value="NUCLEAR PORE COMPLEX PROTEIN NUP160"/>
    <property type="match status" value="1"/>
</dbReference>
<keyword evidence="3" id="KW-1185">Reference proteome</keyword>
<gene>
    <name evidence="2" type="ORF">PSTG_07633</name>
</gene>
<dbReference type="STRING" id="1165861.A0A0L0VJH8"/>
<dbReference type="Pfam" id="PF23354">
    <property type="entry name" value="TPR_NUP160_120_M"/>
    <property type="match status" value="1"/>
</dbReference>
<feature type="domain" description="NUP160 middle TPR" evidence="1">
    <location>
        <begin position="41"/>
        <end position="161"/>
    </location>
</feature>
<proteinExistence type="predicted"/>
<dbReference type="InterPro" id="IPR056535">
    <property type="entry name" value="TPR_NUP160_M"/>
</dbReference>
<reference evidence="3" key="1">
    <citation type="submission" date="2014-03" db="EMBL/GenBank/DDBJ databases">
        <title>The Genome Sequence of Puccinia striiformis f. sp. tritici PST-78.</title>
        <authorList>
            <consortium name="The Broad Institute Genome Sequencing Platform"/>
            <person name="Cuomo C."/>
            <person name="Hulbert S."/>
            <person name="Chen X."/>
            <person name="Walker B."/>
            <person name="Young S.K."/>
            <person name="Zeng Q."/>
            <person name="Gargeya S."/>
            <person name="Fitzgerald M."/>
            <person name="Haas B."/>
            <person name="Abouelleil A."/>
            <person name="Alvarado L."/>
            <person name="Arachchi H.M."/>
            <person name="Berlin A.M."/>
            <person name="Chapman S.B."/>
            <person name="Goldberg J."/>
            <person name="Griggs A."/>
            <person name="Gujja S."/>
            <person name="Hansen M."/>
            <person name="Howarth C."/>
            <person name="Imamovic A."/>
            <person name="Larimer J."/>
            <person name="McCowan C."/>
            <person name="Montmayeur A."/>
            <person name="Murphy C."/>
            <person name="Neiman D."/>
            <person name="Pearson M."/>
            <person name="Priest M."/>
            <person name="Roberts A."/>
            <person name="Saif S."/>
            <person name="Shea T."/>
            <person name="Sisk P."/>
            <person name="Sykes S."/>
            <person name="Wortman J."/>
            <person name="Nusbaum C."/>
            <person name="Birren B."/>
        </authorList>
    </citation>
    <scope>NUCLEOTIDE SEQUENCE [LARGE SCALE GENOMIC DNA]</scope>
    <source>
        <strain evidence="3">race PST-78</strain>
    </source>
</reference>
<organism evidence="2 3">
    <name type="scientific">Puccinia striiformis f. sp. tritici PST-78</name>
    <dbReference type="NCBI Taxonomy" id="1165861"/>
    <lineage>
        <taxon>Eukaryota</taxon>
        <taxon>Fungi</taxon>
        <taxon>Dikarya</taxon>
        <taxon>Basidiomycota</taxon>
        <taxon>Pucciniomycotina</taxon>
        <taxon>Pucciniomycetes</taxon>
        <taxon>Pucciniales</taxon>
        <taxon>Pucciniaceae</taxon>
        <taxon>Puccinia</taxon>
    </lineage>
</organism>
<evidence type="ECO:0000313" key="3">
    <source>
        <dbReference type="Proteomes" id="UP000054564"/>
    </source>
</evidence>
<dbReference type="AlphaFoldDB" id="A0A0L0VJH8"/>
<dbReference type="GO" id="GO:0005643">
    <property type="term" value="C:nuclear pore"/>
    <property type="evidence" value="ECO:0007669"/>
    <property type="project" value="TreeGrafter"/>
</dbReference>
<dbReference type="InterPro" id="IPR021717">
    <property type="entry name" value="Nucleoporin_Nup160"/>
</dbReference>
<accession>A0A0L0VJH8</accession>